<dbReference type="EMBL" id="WVHS01000006">
    <property type="protein sequence ID" value="MXV17724.1"/>
    <property type="molecule type" value="Genomic_DNA"/>
</dbReference>
<dbReference type="Proteomes" id="UP000451233">
    <property type="component" value="Unassembled WGS sequence"/>
</dbReference>
<evidence type="ECO:0000313" key="2">
    <source>
        <dbReference type="Proteomes" id="UP000451233"/>
    </source>
</evidence>
<dbReference type="AlphaFoldDB" id="A0A7K1Y347"/>
<proteinExistence type="predicted"/>
<protein>
    <submittedName>
        <fullName evidence="1">Uncharacterized protein</fullName>
    </submittedName>
</protein>
<organism evidence="1 2">
    <name type="scientific">Hufsiella ginkgonis</name>
    <dbReference type="NCBI Taxonomy" id="2695274"/>
    <lineage>
        <taxon>Bacteria</taxon>
        <taxon>Pseudomonadati</taxon>
        <taxon>Bacteroidota</taxon>
        <taxon>Sphingobacteriia</taxon>
        <taxon>Sphingobacteriales</taxon>
        <taxon>Sphingobacteriaceae</taxon>
        <taxon>Hufsiella</taxon>
    </lineage>
</organism>
<gene>
    <name evidence="1" type="ORF">GS398_20650</name>
</gene>
<sequence length="161" mass="18858">MKTLKLKSPQELKAIDEAIIKAYHEIVRATIEVAKNCMLESFRTRIELDHVSVHPVQDRIHEVLSPLLFLSLERCEDRRLYIVYSPNPDIVDFLGDSTYTKLIRNIYKATMSDHTEVNIENCLKECPLDMVRYHAISKRILERMHSYAKMYTCDTPFNPQS</sequence>
<evidence type="ECO:0000313" key="1">
    <source>
        <dbReference type="EMBL" id="MXV17724.1"/>
    </source>
</evidence>
<name>A0A7K1Y347_9SPHI</name>
<keyword evidence="2" id="KW-1185">Reference proteome</keyword>
<dbReference type="RefSeq" id="WP_160908738.1">
    <property type="nucleotide sequence ID" value="NZ_WVHS01000006.1"/>
</dbReference>
<comment type="caution">
    <text evidence="1">The sequence shown here is derived from an EMBL/GenBank/DDBJ whole genome shotgun (WGS) entry which is preliminary data.</text>
</comment>
<reference evidence="1 2" key="1">
    <citation type="submission" date="2019-11" db="EMBL/GenBank/DDBJ databases">
        <title>Pedobacter sp. HMF7056 Genome sequencing and assembly.</title>
        <authorList>
            <person name="Kang H."/>
            <person name="Kim H."/>
            <person name="Joh K."/>
        </authorList>
    </citation>
    <scope>NUCLEOTIDE SEQUENCE [LARGE SCALE GENOMIC DNA]</scope>
    <source>
        <strain evidence="1 2">HMF7056</strain>
    </source>
</reference>
<accession>A0A7K1Y347</accession>